<feature type="region of interest" description="Disordered" evidence="1">
    <location>
        <begin position="19"/>
        <end position="70"/>
    </location>
</feature>
<dbReference type="AlphaFoldDB" id="A0A4Z2F3T4"/>
<feature type="region of interest" description="Disordered" evidence="1">
    <location>
        <begin position="85"/>
        <end position="130"/>
    </location>
</feature>
<dbReference type="EMBL" id="SRLO01001784">
    <property type="protein sequence ID" value="TNN35344.1"/>
    <property type="molecule type" value="Genomic_DNA"/>
</dbReference>
<comment type="caution">
    <text evidence="2">The sequence shown here is derived from an EMBL/GenBank/DDBJ whole genome shotgun (WGS) entry which is preliminary data.</text>
</comment>
<accession>A0A4Z2F3T4</accession>
<feature type="compositionally biased region" description="Basic and acidic residues" evidence="1">
    <location>
        <begin position="58"/>
        <end position="70"/>
    </location>
</feature>
<evidence type="ECO:0000256" key="1">
    <source>
        <dbReference type="SAM" id="MobiDB-lite"/>
    </source>
</evidence>
<dbReference type="Proteomes" id="UP000314294">
    <property type="component" value="Unassembled WGS sequence"/>
</dbReference>
<proteinExistence type="predicted"/>
<name>A0A4Z2F3T4_9TELE</name>
<protein>
    <submittedName>
        <fullName evidence="2">Uncharacterized protein</fullName>
    </submittedName>
</protein>
<evidence type="ECO:0000313" key="3">
    <source>
        <dbReference type="Proteomes" id="UP000314294"/>
    </source>
</evidence>
<keyword evidence="3" id="KW-1185">Reference proteome</keyword>
<gene>
    <name evidence="2" type="ORF">EYF80_054489</name>
</gene>
<reference evidence="2 3" key="1">
    <citation type="submission" date="2019-03" db="EMBL/GenBank/DDBJ databases">
        <title>First draft genome of Liparis tanakae, snailfish: a comprehensive survey of snailfish specific genes.</title>
        <authorList>
            <person name="Kim W."/>
            <person name="Song I."/>
            <person name="Jeong J.-H."/>
            <person name="Kim D."/>
            <person name="Kim S."/>
            <person name="Ryu S."/>
            <person name="Song J.Y."/>
            <person name="Lee S.K."/>
        </authorList>
    </citation>
    <scope>NUCLEOTIDE SEQUENCE [LARGE SCALE GENOMIC DNA]</scope>
    <source>
        <tissue evidence="2">Muscle</tissue>
    </source>
</reference>
<sequence length="130" mass="14585">MKLLDSDLFIKWLTHRHCPEGRGPKTWRGQRPSGRVQRDEDQRPGGDNVPQDVSRGTRTKDLEGTTSLRRADEHMLRAVMILVNVPETQPRHDLRSGSGGAALMEPLHHSEDTQPPLILRPDGVASQSQL</sequence>
<organism evidence="2 3">
    <name type="scientific">Liparis tanakae</name>
    <name type="common">Tanaka's snailfish</name>
    <dbReference type="NCBI Taxonomy" id="230148"/>
    <lineage>
        <taxon>Eukaryota</taxon>
        <taxon>Metazoa</taxon>
        <taxon>Chordata</taxon>
        <taxon>Craniata</taxon>
        <taxon>Vertebrata</taxon>
        <taxon>Euteleostomi</taxon>
        <taxon>Actinopterygii</taxon>
        <taxon>Neopterygii</taxon>
        <taxon>Teleostei</taxon>
        <taxon>Neoteleostei</taxon>
        <taxon>Acanthomorphata</taxon>
        <taxon>Eupercaria</taxon>
        <taxon>Perciformes</taxon>
        <taxon>Cottioidei</taxon>
        <taxon>Cottales</taxon>
        <taxon>Liparidae</taxon>
        <taxon>Liparis</taxon>
    </lineage>
</organism>
<evidence type="ECO:0000313" key="2">
    <source>
        <dbReference type="EMBL" id="TNN35344.1"/>
    </source>
</evidence>